<evidence type="ECO:0000256" key="3">
    <source>
        <dbReference type="ARBA" id="ARBA00022490"/>
    </source>
</evidence>
<dbReference type="Pfam" id="PF00712">
    <property type="entry name" value="DNA_pol3_beta"/>
    <property type="match status" value="1"/>
</dbReference>
<comment type="similarity">
    <text evidence="2 9">Belongs to the beta sliding clamp family.</text>
</comment>
<evidence type="ECO:0000259" key="10">
    <source>
        <dbReference type="Pfam" id="PF00712"/>
    </source>
</evidence>
<dbReference type="PANTHER" id="PTHR30478:SF0">
    <property type="entry name" value="BETA SLIDING CLAMP"/>
    <property type="match status" value="1"/>
</dbReference>
<feature type="domain" description="DNA polymerase III beta sliding clamp N-terminal" evidence="10">
    <location>
        <begin position="1"/>
        <end position="117"/>
    </location>
</feature>
<dbReference type="Pfam" id="PF02767">
    <property type="entry name" value="DNA_pol3_beta_2"/>
    <property type="match status" value="1"/>
</dbReference>
<name>A0ABX9KKJ5_9FUSO</name>
<evidence type="ECO:0000256" key="2">
    <source>
        <dbReference type="ARBA" id="ARBA00010752"/>
    </source>
</evidence>
<dbReference type="RefSeq" id="WP_114641075.1">
    <property type="nucleotide sequence ID" value="NZ_JAACIO010000002.1"/>
</dbReference>
<dbReference type="InterPro" id="IPR022635">
    <property type="entry name" value="DNA_polIII_beta_C"/>
</dbReference>
<comment type="caution">
    <text evidence="13">The sequence shown here is derived from an EMBL/GenBank/DDBJ whole genome shotgun (WGS) entry which is preliminary data.</text>
</comment>
<dbReference type="CDD" id="cd00140">
    <property type="entry name" value="beta_clamp"/>
    <property type="match status" value="1"/>
</dbReference>
<dbReference type="SUPFAM" id="SSF55979">
    <property type="entry name" value="DNA clamp"/>
    <property type="match status" value="3"/>
</dbReference>
<evidence type="ECO:0000256" key="4">
    <source>
        <dbReference type="ARBA" id="ARBA00022679"/>
    </source>
</evidence>
<evidence type="ECO:0000256" key="7">
    <source>
        <dbReference type="ARBA" id="ARBA00022932"/>
    </source>
</evidence>
<dbReference type="GO" id="GO:0003887">
    <property type="term" value="F:DNA-directed DNA polymerase activity"/>
    <property type="evidence" value="ECO:0007669"/>
    <property type="project" value="UniProtKB-EC"/>
</dbReference>
<keyword evidence="6 9" id="KW-0235">DNA replication</keyword>
<comment type="function">
    <text evidence="9">Confers DNA tethering and processivity to DNA polymerases and other proteins. Acts as a clamp, forming a ring around DNA (a reaction catalyzed by the clamp-loading complex) which diffuses in an ATP-independent manner freely and bidirectionally along dsDNA. Initially characterized for its ability to contact the catalytic subunit of DNA polymerase III (Pol III), a complex, multichain enzyme responsible for most of the replicative synthesis in bacteria; Pol III exhibits 3'-5' exonuclease proofreading activity. The beta chain is required for initiation of replication as well as for processivity of DNA replication.</text>
</comment>
<gene>
    <name evidence="13" type="primary">dnaN</name>
    <name evidence="13" type="ORF">DYH56_01450</name>
</gene>
<feature type="domain" description="DNA polymerase III beta sliding clamp C-terminal" evidence="12">
    <location>
        <begin position="250"/>
        <end position="366"/>
    </location>
</feature>
<dbReference type="Gene3D" id="3.10.150.10">
    <property type="entry name" value="DNA Polymerase III, subunit A, domain 2"/>
    <property type="match status" value="1"/>
</dbReference>
<comment type="subcellular location">
    <subcellularLocation>
        <location evidence="1 9">Cytoplasm</location>
    </subcellularLocation>
</comment>
<evidence type="ECO:0000256" key="1">
    <source>
        <dbReference type="ARBA" id="ARBA00004496"/>
    </source>
</evidence>
<dbReference type="InterPro" id="IPR022637">
    <property type="entry name" value="DNA_polIII_beta_cen"/>
</dbReference>
<keyword evidence="5 9" id="KW-0548">Nucleotidyltransferase</keyword>
<protein>
    <recommendedName>
        <fullName evidence="9">Beta sliding clamp</fullName>
    </recommendedName>
</protein>
<dbReference type="NCBIfam" id="TIGR00663">
    <property type="entry name" value="dnan"/>
    <property type="match status" value="1"/>
</dbReference>
<keyword evidence="8" id="KW-0238">DNA-binding</keyword>
<dbReference type="PIRSF" id="PIRSF000804">
    <property type="entry name" value="DNA_pol_III_b"/>
    <property type="match status" value="1"/>
</dbReference>
<reference evidence="13 14" key="1">
    <citation type="submission" date="2018-08" db="EMBL/GenBank/DDBJ databases">
        <title>Draft genome sequence of Psychrilyobacter sp. strain SD5 isolated from Black Sea water.</title>
        <authorList>
            <person name="Yadav S."/>
            <person name="Villanueva L."/>
            <person name="Damste J.S.S."/>
        </authorList>
    </citation>
    <scope>NUCLEOTIDE SEQUENCE [LARGE SCALE GENOMIC DNA]</scope>
    <source>
        <strain evidence="13 14">SD5</strain>
    </source>
</reference>
<keyword evidence="4 9" id="KW-0808">Transferase</keyword>
<feature type="domain" description="DNA polymerase III beta sliding clamp central" evidence="11">
    <location>
        <begin position="128"/>
        <end position="241"/>
    </location>
</feature>
<organism evidence="13 14">
    <name type="scientific">Psychrilyobacter piezotolerans</name>
    <dbReference type="NCBI Taxonomy" id="2293438"/>
    <lineage>
        <taxon>Bacteria</taxon>
        <taxon>Fusobacteriati</taxon>
        <taxon>Fusobacteriota</taxon>
        <taxon>Fusobacteriia</taxon>
        <taxon>Fusobacteriales</taxon>
        <taxon>Fusobacteriaceae</taxon>
        <taxon>Psychrilyobacter</taxon>
    </lineage>
</organism>
<dbReference type="PANTHER" id="PTHR30478">
    <property type="entry name" value="DNA POLYMERASE III SUBUNIT BETA"/>
    <property type="match status" value="1"/>
</dbReference>
<keyword evidence="7 9" id="KW-0239">DNA-directed DNA polymerase</keyword>
<evidence type="ECO:0000256" key="6">
    <source>
        <dbReference type="ARBA" id="ARBA00022705"/>
    </source>
</evidence>
<evidence type="ECO:0000256" key="9">
    <source>
        <dbReference type="PIRNR" id="PIRNR000804"/>
    </source>
</evidence>
<evidence type="ECO:0000313" key="14">
    <source>
        <dbReference type="Proteomes" id="UP000263486"/>
    </source>
</evidence>
<keyword evidence="3 9" id="KW-0963">Cytoplasm</keyword>
<dbReference type="InterPro" id="IPR022634">
    <property type="entry name" value="DNA_polIII_beta_N"/>
</dbReference>
<evidence type="ECO:0000259" key="12">
    <source>
        <dbReference type="Pfam" id="PF02768"/>
    </source>
</evidence>
<sequence length="370" mass="41594">MKIKVNKQEFLKTLRIVSKAITENKIRPIISGVYMEANDSTIILKGTNLELTVTSKMEGEVIEGGNLVFSHQLVEEYLKEISDTEITLSIDGKTLLIETEDSSSEFSVFDADEYPKIRGFKGGKEYKLPIELFVNLLEKSKFAASQTTDNISINCLRMELEGGMLKLISTDTYRLVYITEEVDLDGELKVSIPLKSVEAMIKILVSKKVDDIIFTYEGNQVKFIVGATEILTRVIDLPFPDYDGILNATGYNKEVLIDSAEFKNVLKRVQIFVRNNTESKNSGIFEFKDDLLEVSGISEIAKINETIGIKKDGEDLKISLNVKFLLDYLAFIEKGKNVFLNLSTSSGAVELTIENEKNFKYLVMPLALKD</sequence>
<dbReference type="EMBL" id="QUAJ01000002">
    <property type="protein sequence ID" value="REI42843.1"/>
    <property type="molecule type" value="Genomic_DNA"/>
</dbReference>
<comment type="subunit">
    <text evidence="9">Forms a ring-shaped head-to-tail homodimer around DNA.</text>
</comment>
<evidence type="ECO:0000256" key="8">
    <source>
        <dbReference type="ARBA" id="ARBA00023125"/>
    </source>
</evidence>
<accession>A0ABX9KKJ5</accession>
<dbReference type="SMART" id="SM00480">
    <property type="entry name" value="POL3Bc"/>
    <property type="match status" value="1"/>
</dbReference>
<dbReference type="InterPro" id="IPR001001">
    <property type="entry name" value="DNA_polIII_beta"/>
</dbReference>
<evidence type="ECO:0000256" key="5">
    <source>
        <dbReference type="ARBA" id="ARBA00022695"/>
    </source>
</evidence>
<proteinExistence type="inferred from homology"/>
<dbReference type="InterPro" id="IPR046938">
    <property type="entry name" value="DNA_clamp_sf"/>
</dbReference>
<dbReference type="Gene3D" id="3.70.10.10">
    <property type="match status" value="1"/>
</dbReference>
<evidence type="ECO:0000313" key="13">
    <source>
        <dbReference type="EMBL" id="REI42843.1"/>
    </source>
</evidence>
<keyword evidence="14" id="KW-1185">Reference proteome</keyword>
<evidence type="ECO:0000259" key="11">
    <source>
        <dbReference type="Pfam" id="PF02767"/>
    </source>
</evidence>
<dbReference type="Pfam" id="PF02768">
    <property type="entry name" value="DNA_pol3_beta_3"/>
    <property type="match status" value="1"/>
</dbReference>
<dbReference type="Proteomes" id="UP000263486">
    <property type="component" value="Unassembled WGS sequence"/>
</dbReference>